<dbReference type="Proteomes" id="UP001152604">
    <property type="component" value="Unassembled WGS sequence"/>
</dbReference>
<sequence>MNSSNCKIRVTKFDVYVKRRRERRPESGWFCAGTDLKLACRTEEERAACTGHQSRTSPSH</sequence>
<comment type="caution">
    <text evidence="1">The sequence shown here is derived from an EMBL/GenBank/DDBJ whole genome shotgun (WGS) entry which is preliminary data.</text>
</comment>
<protein>
    <submittedName>
        <fullName evidence="1">Uncharacterized protein</fullName>
    </submittedName>
</protein>
<accession>A0ABM9DEP1</accession>
<reference evidence="1" key="1">
    <citation type="submission" date="2022-03" db="EMBL/GenBank/DDBJ databases">
        <authorList>
            <person name="Brunel B."/>
        </authorList>
    </citation>
    <scope>NUCLEOTIDE SEQUENCE</scope>
    <source>
        <strain evidence="1">STM4922sample</strain>
    </source>
</reference>
<proteinExistence type="predicted"/>
<evidence type="ECO:0000313" key="2">
    <source>
        <dbReference type="Proteomes" id="UP001152604"/>
    </source>
</evidence>
<keyword evidence="2" id="KW-1185">Reference proteome</keyword>
<gene>
    <name evidence="1" type="ORF">MES4922_110366</name>
</gene>
<name>A0ABM9DEP1_9HYPH</name>
<evidence type="ECO:0000313" key="1">
    <source>
        <dbReference type="EMBL" id="CAH2395029.1"/>
    </source>
</evidence>
<organism evidence="1 2">
    <name type="scientific">Mesorhizobium ventifaucium</name>
    <dbReference type="NCBI Taxonomy" id="666020"/>
    <lineage>
        <taxon>Bacteria</taxon>
        <taxon>Pseudomonadati</taxon>
        <taxon>Pseudomonadota</taxon>
        <taxon>Alphaproteobacteria</taxon>
        <taxon>Hyphomicrobiales</taxon>
        <taxon>Phyllobacteriaceae</taxon>
        <taxon>Mesorhizobium</taxon>
    </lineage>
</organism>
<dbReference type="EMBL" id="CAKXZS010000003">
    <property type="protein sequence ID" value="CAH2395029.1"/>
    <property type="molecule type" value="Genomic_DNA"/>
</dbReference>